<dbReference type="InterPro" id="IPR003692">
    <property type="entry name" value="Hydantoinase_B"/>
</dbReference>
<dbReference type="InterPro" id="IPR045079">
    <property type="entry name" value="Oxoprolinase-like"/>
</dbReference>
<reference evidence="2" key="1">
    <citation type="journal article" date="2014" name="Int. J. Syst. Evol. Microbiol.">
        <title>Complete genome sequence of Corynebacterium casei LMG S-19264T (=DSM 44701T), isolated from a smear-ripened cheese.</title>
        <authorList>
            <consortium name="US DOE Joint Genome Institute (JGI-PGF)"/>
            <person name="Walter F."/>
            <person name="Albersmeier A."/>
            <person name="Kalinowski J."/>
            <person name="Ruckert C."/>
        </authorList>
    </citation>
    <scope>NUCLEOTIDE SEQUENCE</scope>
    <source>
        <strain evidence="2">CGMCC 1.12360</strain>
    </source>
</reference>
<dbReference type="PANTHER" id="PTHR11365:SF23">
    <property type="entry name" value="HYPOTHETICAL 5-OXOPROLINASE (EUROFUNG)-RELATED"/>
    <property type="match status" value="1"/>
</dbReference>
<keyword evidence="3" id="KW-1185">Reference proteome</keyword>
<evidence type="ECO:0000313" key="3">
    <source>
        <dbReference type="Proteomes" id="UP000602050"/>
    </source>
</evidence>
<dbReference type="GO" id="GO:0006749">
    <property type="term" value="P:glutathione metabolic process"/>
    <property type="evidence" value="ECO:0007669"/>
    <property type="project" value="TreeGrafter"/>
</dbReference>
<dbReference type="AlphaFoldDB" id="A0A8J2ZPC0"/>
<dbReference type="PANTHER" id="PTHR11365">
    <property type="entry name" value="5-OXOPROLINASE RELATED"/>
    <property type="match status" value="1"/>
</dbReference>
<name>A0A8J2ZPC0_9BACI</name>
<protein>
    <submittedName>
        <fullName evidence="2">N-methylhydantoinase B</fullName>
    </submittedName>
</protein>
<evidence type="ECO:0000313" key="2">
    <source>
        <dbReference type="EMBL" id="GGH69870.1"/>
    </source>
</evidence>
<feature type="domain" description="Hydantoinase B/oxoprolinase" evidence="1">
    <location>
        <begin position="2"/>
        <end position="533"/>
    </location>
</feature>
<sequence length="567" mass="62075">MDVVSMNIINSSMVSICREMGITLMKTSYSTIFNEALDFTCGLANVKGELIAVAEYCPAQIGGMPVLIENCIKELPIEDMKPGDVILHNDPYRGGLHVPEHTVFKPIFIDGEVIGFAVAIGHLAEIGGMTPGGFAGEATSIFQEGLRLPPVKIIQEGKDNEEVWKIMLANVRTPRYNYGDLRALISAADLGEERLTELIQKYGKEFFLKTVDDLMDYSEQRMRAEIAEIPNGHYEFEDYVENDGIEDKIFTIKANVHVLDDEVIIDYDGTSPQARGPINATYGVAVSAAYNAMLHITDPEIPRNSGCFRPIKVVAPPGTVVNVDYPAPEVGGNTETHPRIAFTIIGAFSKAVPERVAACEGGTHLNFVFGGYHEDYDEDYVCYDLEGVGWGARPYADGNNMCDSINGNCRTTPVEVFETRYPWLIEAFRLVPDSGGAGQYRGGLGAEKILRSRSDLITVSQMTDRHKIAPFGLFGGKEGGLGATLIQKEGEKEWKDVSEAYGKVSTSKFSNISIQYGDRVKIVTPGGGGYGDPKLRDPEKLKEDILEGFVSEEAAETLYGAKESISK</sequence>
<dbReference type="GO" id="GO:0005829">
    <property type="term" value="C:cytosol"/>
    <property type="evidence" value="ECO:0007669"/>
    <property type="project" value="TreeGrafter"/>
</dbReference>
<comment type="caution">
    <text evidence="2">The sequence shown here is derived from an EMBL/GenBank/DDBJ whole genome shotgun (WGS) entry which is preliminary data.</text>
</comment>
<dbReference type="Pfam" id="PF02538">
    <property type="entry name" value="Hydantoinase_B"/>
    <property type="match status" value="1"/>
</dbReference>
<dbReference type="RefSeq" id="WP_188390724.1">
    <property type="nucleotide sequence ID" value="NZ_BMEV01000005.1"/>
</dbReference>
<dbReference type="EMBL" id="BMEV01000005">
    <property type="protein sequence ID" value="GGH69870.1"/>
    <property type="molecule type" value="Genomic_DNA"/>
</dbReference>
<dbReference type="Proteomes" id="UP000602050">
    <property type="component" value="Unassembled WGS sequence"/>
</dbReference>
<reference evidence="2" key="2">
    <citation type="submission" date="2020-09" db="EMBL/GenBank/DDBJ databases">
        <authorList>
            <person name="Sun Q."/>
            <person name="Zhou Y."/>
        </authorList>
    </citation>
    <scope>NUCLEOTIDE SEQUENCE</scope>
    <source>
        <strain evidence="2">CGMCC 1.12360</strain>
    </source>
</reference>
<organism evidence="2 3">
    <name type="scientific">Compostibacillus humi</name>
    <dbReference type="NCBI Taxonomy" id="1245525"/>
    <lineage>
        <taxon>Bacteria</taxon>
        <taxon>Bacillati</taxon>
        <taxon>Bacillota</taxon>
        <taxon>Bacilli</taxon>
        <taxon>Bacillales</taxon>
        <taxon>Bacillaceae</taxon>
        <taxon>Compostibacillus</taxon>
    </lineage>
</organism>
<dbReference type="GO" id="GO:0017168">
    <property type="term" value="F:5-oxoprolinase (ATP-hydrolyzing) activity"/>
    <property type="evidence" value="ECO:0007669"/>
    <property type="project" value="TreeGrafter"/>
</dbReference>
<evidence type="ECO:0000259" key="1">
    <source>
        <dbReference type="Pfam" id="PF02538"/>
    </source>
</evidence>
<proteinExistence type="predicted"/>
<accession>A0A8J2ZPC0</accession>
<gene>
    <name evidence="2" type="primary">hyuB</name>
    <name evidence="2" type="ORF">GCM10010978_04240</name>
</gene>